<evidence type="ECO:0000313" key="2">
    <source>
        <dbReference type="EMBL" id="KKK72464.1"/>
    </source>
</evidence>
<evidence type="ECO:0000256" key="1">
    <source>
        <dbReference type="SAM" id="Phobius"/>
    </source>
</evidence>
<gene>
    <name evidence="2" type="ORF">LCGC14_2903620</name>
</gene>
<keyword evidence="1" id="KW-0472">Membrane</keyword>
<accession>A0A0F9A1H3</accession>
<reference evidence="2" key="1">
    <citation type="journal article" date="2015" name="Nature">
        <title>Complex archaea that bridge the gap between prokaryotes and eukaryotes.</title>
        <authorList>
            <person name="Spang A."/>
            <person name="Saw J.H."/>
            <person name="Jorgensen S.L."/>
            <person name="Zaremba-Niedzwiedzka K."/>
            <person name="Martijn J."/>
            <person name="Lind A.E."/>
            <person name="van Eijk R."/>
            <person name="Schleper C."/>
            <person name="Guy L."/>
            <person name="Ettema T.J."/>
        </authorList>
    </citation>
    <scope>NUCLEOTIDE SEQUENCE</scope>
</reference>
<name>A0A0F9A1H3_9ZZZZ</name>
<protein>
    <submittedName>
        <fullName evidence="2">Uncharacterized protein</fullName>
    </submittedName>
</protein>
<organism evidence="2">
    <name type="scientific">marine sediment metagenome</name>
    <dbReference type="NCBI Taxonomy" id="412755"/>
    <lineage>
        <taxon>unclassified sequences</taxon>
        <taxon>metagenomes</taxon>
        <taxon>ecological metagenomes</taxon>
    </lineage>
</organism>
<proteinExistence type="predicted"/>
<sequence length="309" mass="34064">MIQTLPRSVATRKDKPVAAYYATMVLSMFTTYTRALFRRVFETQAPPFDPATPYIKAWWDSEATGPDDDPYVYDYVDRASTPLVLRVMTITQKQARETNIPGKYHYPAYAITPTRAYVAGPDGNPINLVQANRLSHEREAFALLDDLNHDVPGLASVVGESTLDGTFFKVVYKLDDPKIPEMNFREVRRLYQIELTNGGSLNVGRIMKRMAADGRGSPGHFEARGNDPIWVSDVTLEDPVGTLAVLPTPARDLDDDEELVNLGIGGIPSVKRYLGDGDDGGGSTGISSDDSKRMLVILEAVAEALHLDV</sequence>
<comment type="caution">
    <text evidence="2">The sequence shown here is derived from an EMBL/GenBank/DDBJ whole genome shotgun (WGS) entry which is preliminary data.</text>
</comment>
<keyword evidence="1" id="KW-1133">Transmembrane helix</keyword>
<keyword evidence="1" id="KW-0812">Transmembrane</keyword>
<dbReference type="AlphaFoldDB" id="A0A0F9A1H3"/>
<feature type="transmembrane region" description="Helical" evidence="1">
    <location>
        <begin position="18"/>
        <end position="37"/>
    </location>
</feature>
<dbReference type="EMBL" id="LAZR01057245">
    <property type="protein sequence ID" value="KKK72464.1"/>
    <property type="molecule type" value="Genomic_DNA"/>
</dbReference>